<reference evidence="12 13" key="1">
    <citation type="submission" date="2012-08" db="EMBL/GenBank/DDBJ databases">
        <title>Oryza genome evolution.</title>
        <authorList>
            <person name="Wing R.A."/>
        </authorList>
    </citation>
    <scope>NUCLEOTIDE SEQUENCE</scope>
</reference>
<keyword evidence="3" id="KW-0963">Cytoplasm</keyword>
<proteinExistence type="predicted"/>
<evidence type="ECO:0000256" key="3">
    <source>
        <dbReference type="ARBA" id="ARBA00022490"/>
    </source>
</evidence>
<evidence type="ECO:0000256" key="9">
    <source>
        <dbReference type="ARBA" id="ARBA00023242"/>
    </source>
</evidence>
<keyword evidence="4" id="KW-1017">Isopeptide bond</keyword>
<keyword evidence="5" id="KW-0597">Phosphoprotein</keyword>
<reference evidence="12" key="3">
    <citation type="submission" date="2015-04" db="UniProtKB">
        <authorList>
            <consortium name="EnsemblPlants"/>
        </authorList>
    </citation>
    <scope>IDENTIFICATION</scope>
</reference>
<feature type="region of interest" description="Disordered" evidence="10">
    <location>
        <begin position="394"/>
        <end position="420"/>
    </location>
</feature>
<reference evidence="13" key="2">
    <citation type="submission" date="2013-12" db="EMBL/GenBank/DDBJ databases">
        <authorList>
            <person name="Yu Y."/>
            <person name="Lee S."/>
            <person name="de Baynast K."/>
            <person name="Wissotski M."/>
            <person name="Liu L."/>
            <person name="Talag J."/>
            <person name="Goicoechea J."/>
            <person name="Angelova A."/>
            <person name="Jetty R."/>
            <person name="Kudrna D."/>
            <person name="Golser W."/>
            <person name="Rivera L."/>
            <person name="Zhang J."/>
            <person name="Wing R."/>
        </authorList>
    </citation>
    <scope>NUCLEOTIDE SEQUENCE</scope>
</reference>
<dbReference type="EnsemblPlants" id="LPERR05G08660.2">
    <property type="protein sequence ID" value="LPERR05G08660.2"/>
    <property type="gene ID" value="LPERR05G08660"/>
</dbReference>
<keyword evidence="6" id="KW-0832">Ubl conjugation</keyword>
<keyword evidence="7" id="KW-0805">Transcription regulation</keyword>
<evidence type="ECO:0000256" key="5">
    <source>
        <dbReference type="ARBA" id="ARBA00022553"/>
    </source>
</evidence>
<dbReference type="InterPro" id="IPR028942">
    <property type="entry name" value="WHIM1_dom"/>
</dbReference>
<dbReference type="Pfam" id="PF15612">
    <property type="entry name" value="WHIM1"/>
    <property type="match status" value="1"/>
</dbReference>
<dbReference type="InterPro" id="IPR018501">
    <property type="entry name" value="DDT_dom"/>
</dbReference>
<evidence type="ECO:0000256" key="1">
    <source>
        <dbReference type="ARBA" id="ARBA00004123"/>
    </source>
</evidence>
<dbReference type="eggNOG" id="ENOG502QU1W">
    <property type="taxonomic scope" value="Eukaryota"/>
</dbReference>
<evidence type="ECO:0000256" key="10">
    <source>
        <dbReference type="SAM" id="MobiDB-lite"/>
    </source>
</evidence>
<dbReference type="Pfam" id="PF10497">
    <property type="entry name" value="zf-4CXXC_R1"/>
    <property type="match status" value="1"/>
</dbReference>
<evidence type="ECO:0000259" key="11">
    <source>
        <dbReference type="PROSITE" id="PS50827"/>
    </source>
</evidence>
<keyword evidence="13" id="KW-1185">Reference proteome</keyword>
<dbReference type="STRING" id="77586.A0A0D9WEV9"/>
<evidence type="ECO:0000256" key="4">
    <source>
        <dbReference type="ARBA" id="ARBA00022499"/>
    </source>
</evidence>
<dbReference type="PANTHER" id="PTHR31169">
    <property type="entry name" value="OS05G0300700 PROTEIN"/>
    <property type="match status" value="1"/>
</dbReference>
<dbReference type="GO" id="GO:0005737">
    <property type="term" value="C:cytoplasm"/>
    <property type="evidence" value="ECO:0007669"/>
    <property type="project" value="UniProtKB-SubCell"/>
</dbReference>
<accession>A0A0D9WEV9</accession>
<dbReference type="GO" id="GO:0005634">
    <property type="term" value="C:nucleus"/>
    <property type="evidence" value="ECO:0007669"/>
    <property type="project" value="UniProtKB-SubCell"/>
</dbReference>
<comment type="subcellular location">
    <subcellularLocation>
        <location evidence="2">Cytoplasm</location>
    </subcellularLocation>
    <subcellularLocation>
        <location evidence="1">Nucleus</location>
    </subcellularLocation>
</comment>
<dbReference type="Gramene" id="LPERR05G08660.2">
    <property type="protein sequence ID" value="LPERR05G08660.2"/>
    <property type="gene ID" value="LPERR05G08660"/>
</dbReference>
<evidence type="ECO:0000313" key="12">
    <source>
        <dbReference type="EnsemblPlants" id="LPERR05G08660.2"/>
    </source>
</evidence>
<dbReference type="PROSITE" id="PS50827">
    <property type="entry name" value="DDT"/>
    <property type="match status" value="1"/>
</dbReference>
<keyword evidence="9" id="KW-0539">Nucleus</keyword>
<evidence type="ECO:0000256" key="7">
    <source>
        <dbReference type="ARBA" id="ARBA00023015"/>
    </source>
</evidence>
<dbReference type="InterPro" id="IPR018866">
    <property type="entry name" value="Znf-4CXXC_R1"/>
</dbReference>
<evidence type="ECO:0000256" key="2">
    <source>
        <dbReference type="ARBA" id="ARBA00004496"/>
    </source>
</evidence>
<evidence type="ECO:0000313" key="13">
    <source>
        <dbReference type="Proteomes" id="UP000032180"/>
    </source>
</evidence>
<dbReference type="InterPro" id="IPR040221">
    <property type="entry name" value="CDCA7/CDA7L"/>
</dbReference>
<organism evidence="12 13">
    <name type="scientific">Leersia perrieri</name>
    <dbReference type="NCBI Taxonomy" id="77586"/>
    <lineage>
        <taxon>Eukaryota</taxon>
        <taxon>Viridiplantae</taxon>
        <taxon>Streptophyta</taxon>
        <taxon>Embryophyta</taxon>
        <taxon>Tracheophyta</taxon>
        <taxon>Spermatophyta</taxon>
        <taxon>Magnoliopsida</taxon>
        <taxon>Liliopsida</taxon>
        <taxon>Poales</taxon>
        <taxon>Poaceae</taxon>
        <taxon>BOP clade</taxon>
        <taxon>Oryzoideae</taxon>
        <taxon>Oryzeae</taxon>
        <taxon>Oryzinae</taxon>
        <taxon>Leersia</taxon>
    </lineage>
</organism>
<dbReference type="AlphaFoldDB" id="A0A0D9WEV9"/>
<feature type="region of interest" description="Disordered" evidence="10">
    <location>
        <begin position="38"/>
        <end position="63"/>
    </location>
</feature>
<evidence type="ECO:0000256" key="6">
    <source>
        <dbReference type="ARBA" id="ARBA00022843"/>
    </source>
</evidence>
<dbReference type="Proteomes" id="UP000032180">
    <property type="component" value="Chromosome 5"/>
</dbReference>
<keyword evidence="8" id="KW-0804">Transcription</keyword>
<feature type="domain" description="DDT" evidence="11">
    <location>
        <begin position="262"/>
        <end position="326"/>
    </location>
</feature>
<feature type="compositionally biased region" description="Basic and acidic residues" evidence="10">
    <location>
        <begin position="396"/>
        <end position="420"/>
    </location>
</feature>
<protein>
    <recommendedName>
        <fullName evidence="11">DDT domain-containing protein</fullName>
    </recommendedName>
</protein>
<sequence>MEVAVPEVICAGEVVMVPAQEAGAKEVAAVVAKKQGKKAAAKRKSGESKGVPVGGSGISDPEKDNRKTCHQCRQRTINFSGSCHNMKKGKMCTILYCRKCLINRYGAEEHKASMDDTWTCPKCRDICNCSLCMKKKGLQPTGILAHAAKASGCASVHHLLKMGDDAVAAAQSTQKARSAPAKKKQKKELVLGAAADPLVEGDENVCIDFNAFSAPIKKQKRTRKVYNGAPLVKDESPDAPQEEVVLPKGIPVTNVAGAEWDSDDVGSALQFFEFCRTFAEIFQVRKGQPERILRDIAGGRGLRVVSSIIADFHITLLSIIQEDRGIKPVTYSRETDTWIVDVGVCLSESGLAFDSLRQGVSGYKNLSPSCKLRILNFLCDESLSTEKLRNYILPPETKKPSREKVQSAKEKEDPNEETIKSNTDELMLLQTEGAAVSQHKDAKEVKNADKNEKKHGGFVRTNPVVVNKAEIYWKLDDHCNNTTMMLQGLLQIVMQQTFLPLISILQSKIIDLYIMSVSEVDADDLLGNKDKWFMLNEDEEKIVENYAQTQGEKACIILIILSRFLTWVKVGGLRRAIFATENLCTYRRTKNCWRIIHRS</sequence>
<dbReference type="GO" id="GO:0006355">
    <property type="term" value="P:regulation of DNA-templated transcription"/>
    <property type="evidence" value="ECO:0007669"/>
    <property type="project" value="InterPro"/>
</dbReference>
<dbReference type="SMART" id="SM00571">
    <property type="entry name" value="DDT"/>
    <property type="match status" value="1"/>
</dbReference>
<dbReference type="PANTHER" id="PTHR31169:SF8">
    <property type="entry name" value="ZINC-FINGER DOMAIN OF MONOAMINE-OXIDASE A REPRESSOR R1 PROTEIN"/>
    <property type="match status" value="1"/>
</dbReference>
<dbReference type="HOGENOM" id="CLU_011253_2_1_1"/>
<name>A0A0D9WEV9_9ORYZ</name>
<evidence type="ECO:0000256" key="8">
    <source>
        <dbReference type="ARBA" id="ARBA00023163"/>
    </source>
</evidence>